<keyword evidence="2" id="KW-1185">Reference proteome</keyword>
<evidence type="ECO:0000313" key="1">
    <source>
        <dbReference type="EMBL" id="EOY22913.1"/>
    </source>
</evidence>
<dbReference type="EMBL" id="CM001881">
    <property type="protein sequence ID" value="EOY22913.1"/>
    <property type="molecule type" value="Genomic_DNA"/>
</dbReference>
<dbReference type="Proteomes" id="UP000026915">
    <property type="component" value="Chromosome 3"/>
</dbReference>
<organism evidence="1 2">
    <name type="scientific">Theobroma cacao</name>
    <name type="common">Cacao</name>
    <name type="synonym">Cocoa</name>
    <dbReference type="NCBI Taxonomy" id="3641"/>
    <lineage>
        <taxon>Eukaryota</taxon>
        <taxon>Viridiplantae</taxon>
        <taxon>Streptophyta</taxon>
        <taxon>Embryophyta</taxon>
        <taxon>Tracheophyta</taxon>
        <taxon>Spermatophyta</taxon>
        <taxon>Magnoliopsida</taxon>
        <taxon>eudicotyledons</taxon>
        <taxon>Gunneridae</taxon>
        <taxon>Pentapetalae</taxon>
        <taxon>rosids</taxon>
        <taxon>malvids</taxon>
        <taxon>Malvales</taxon>
        <taxon>Malvaceae</taxon>
        <taxon>Byttnerioideae</taxon>
        <taxon>Theobroma</taxon>
    </lineage>
</organism>
<reference evidence="1 2" key="1">
    <citation type="journal article" date="2013" name="Genome Biol.">
        <title>The genome sequence of the most widely cultivated cacao type and its use to identify candidate genes regulating pod color.</title>
        <authorList>
            <person name="Motamayor J.C."/>
            <person name="Mockaitis K."/>
            <person name="Schmutz J."/>
            <person name="Haiminen N."/>
            <person name="Iii D.L."/>
            <person name="Cornejo O."/>
            <person name="Findley S.D."/>
            <person name="Zheng P."/>
            <person name="Utro F."/>
            <person name="Royaert S."/>
            <person name="Saski C."/>
            <person name="Jenkins J."/>
            <person name="Podicheti R."/>
            <person name="Zhao M."/>
            <person name="Scheffler B.E."/>
            <person name="Stack J.C."/>
            <person name="Feltus F.A."/>
            <person name="Mustiga G.M."/>
            <person name="Amores F."/>
            <person name="Phillips W."/>
            <person name="Marelli J.P."/>
            <person name="May G.D."/>
            <person name="Shapiro H."/>
            <person name="Ma J."/>
            <person name="Bustamante C.D."/>
            <person name="Schnell R.J."/>
            <person name="Main D."/>
            <person name="Gilbert D."/>
            <person name="Parida L."/>
            <person name="Kuhn D.N."/>
        </authorList>
    </citation>
    <scope>NUCLEOTIDE SEQUENCE [LARGE SCALE GENOMIC DNA]</scope>
    <source>
        <strain evidence="2">cv. Matina 1-6</strain>
    </source>
</reference>
<evidence type="ECO:0000313" key="2">
    <source>
        <dbReference type="Proteomes" id="UP000026915"/>
    </source>
</evidence>
<dbReference type="AlphaFoldDB" id="A0A061G0I9"/>
<dbReference type="Gramene" id="EOY22913">
    <property type="protein sequence ID" value="EOY22913"/>
    <property type="gene ID" value="TCM_014941"/>
</dbReference>
<name>A0A061G0I9_THECC</name>
<proteinExistence type="predicted"/>
<gene>
    <name evidence="1" type="ORF">TCM_014941</name>
</gene>
<dbReference type="InParanoid" id="A0A061G0I9"/>
<sequence length="69" mass="7956">MFSNAYRNSLSLSFLLGVCSHEIKGESLNLIRHDSMYYVIVICLDSSGSCFCRTYWKSNMNILFKTYIA</sequence>
<accession>A0A061G0I9</accession>
<dbReference type="HOGENOM" id="CLU_2780973_0_0_1"/>
<protein>
    <submittedName>
        <fullName evidence="1">Uncharacterized protein</fullName>
    </submittedName>
</protein>